<keyword evidence="3" id="KW-0560">Oxidoreductase</keyword>
<dbReference type="NCBIfam" id="TIGR02032">
    <property type="entry name" value="GG-red-SF"/>
    <property type="match status" value="1"/>
</dbReference>
<reference evidence="3" key="1">
    <citation type="submission" date="2023-06" db="EMBL/GenBank/DDBJ databases">
        <title>Genome sequence of Nocardioides sp. SOB44.</title>
        <authorList>
            <person name="Zhang G."/>
        </authorList>
    </citation>
    <scope>NUCLEOTIDE SEQUENCE</scope>
    <source>
        <strain evidence="3">SOB44</strain>
    </source>
</reference>
<feature type="region of interest" description="Disordered" evidence="1">
    <location>
        <begin position="375"/>
        <end position="397"/>
    </location>
</feature>
<dbReference type="RefSeq" id="WP_302706821.1">
    <property type="nucleotide sequence ID" value="NZ_JAULSC010000005.1"/>
</dbReference>
<keyword evidence="4" id="KW-1185">Reference proteome</keyword>
<gene>
    <name evidence="3" type="ORF">QWJ41_07110</name>
</gene>
<dbReference type="EC" id="1.-.-.-" evidence="3"/>
<proteinExistence type="predicted"/>
<organism evidence="3 4">
    <name type="scientific">Nocardioides cremeus</name>
    <dbReference type="NCBI Taxonomy" id="3058044"/>
    <lineage>
        <taxon>Bacteria</taxon>
        <taxon>Bacillati</taxon>
        <taxon>Actinomycetota</taxon>
        <taxon>Actinomycetes</taxon>
        <taxon>Propionibacteriales</taxon>
        <taxon>Nocardioidaceae</taxon>
        <taxon>Nocardioides</taxon>
    </lineage>
</organism>
<dbReference type="GO" id="GO:0016491">
    <property type="term" value="F:oxidoreductase activity"/>
    <property type="evidence" value="ECO:0007669"/>
    <property type="project" value="UniProtKB-KW"/>
</dbReference>
<evidence type="ECO:0000256" key="1">
    <source>
        <dbReference type="SAM" id="MobiDB-lite"/>
    </source>
</evidence>
<dbReference type="PANTHER" id="PTHR42685">
    <property type="entry name" value="GERANYLGERANYL DIPHOSPHATE REDUCTASE"/>
    <property type="match status" value="1"/>
</dbReference>
<dbReference type="SUPFAM" id="SSF51905">
    <property type="entry name" value="FAD/NAD(P)-binding domain"/>
    <property type="match status" value="1"/>
</dbReference>
<dbReference type="InterPro" id="IPR036188">
    <property type="entry name" value="FAD/NAD-bd_sf"/>
</dbReference>
<sequence length="397" mass="41473">MSDSHDLVVVGAGPAGSAAALAALAHSPHLRVLLVDRADLPRDKCCGDGIAPHVLDVLRPLGAADVVEGWRPLRHLTLSRGSREVAGRMRREVHVIPREVLDARLAERAVERGADLVSHRVREVHATGDGVDLDHLRARVVVGADGVHSAVRAGTGLDPTAPRALALRGYAPTPPGRRGLQVIRYGERRQPSYAWSFDRGDGLANVGYGELVGGADPPSRALLLEQLEELLPGATDGGTAWRGHHLPLSGLGWRHPDGPVLLAGDAAGLVNPMTGEGIYYAVATGALAGRAAARALAADEPAAAGAAYGREVRALLGRHLRHTWAAARLSRHPRVVDAGIGAAARDQRVFDDLVEIGLGGGRIGPRLGLGLLGGLLTGPSRPAPPTTPPSDHHLTTT</sequence>
<evidence type="ECO:0000259" key="2">
    <source>
        <dbReference type="Pfam" id="PF01494"/>
    </source>
</evidence>
<dbReference type="PRINTS" id="PR00420">
    <property type="entry name" value="RNGMNOXGNASE"/>
</dbReference>
<evidence type="ECO:0000313" key="3">
    <source>
        <dbReference type="EMBL" id="MDO3395477.1"/>
    </source>
</evidence>
<dbReference type="InterPro" id="IPR050407">
    <property type="entry name" value="Geranylgeranyl_reductase"/>
</dbReference>
<dbReference type="Proteomes" id="UP001168363">
    <property type="component" value="Unassembled WGS sequence"/>
</dbReference>
<dbReference type="Gene3D" id="3.50.50.60">
    <property type="entry name" value="FAD/NAD(P)-binding domain"/>
    <property type="match status" value="1"/>
</dbReference>
<name>A0ABT8TT11_9ACTN</name>
<dbReference type="EMBL" id="JAULSC010000005">
    <property type="protein sequence ID" value="MDO3395477.1"/>
    <property type="molecule type" value="Genomic_DNA"/>
</dbReference>
<comment type="caution">
    <text evidence="3">The sequence shown here is derived from an EMBL/GenBank/DDBJ whole genome shotgun (WGS) entry which is preliminary data.</text>
</comment>
<protein>
    <submittedName>
        <fullName evidence="3">NAD(P)/FAD-dependent oxidoreductase</fullName>
        <ecNumber evidence="3">1.-.-.-</ecNumber>
    </submittedName>
</protein>
<dbReference type="InterPro" id="IPR011777">
    <property type="entry name" value="Geranylgeranyl_Rdtase_fam"/>
</dbReference>
<accession>A0ABT8TT11</accession>
<dbReference type="InterPro" id="IPR002938">
    <property type="entry name" value="FAD-bd"/>
</dbReference>
<dbReference type="Pfam" id="PF01494">
    <property type="entry name" value="FAD_binding_3"/>
    <property type="match status" value="1"/>
</dbReference>
<feature type="domain" description="FAD-binding" evidence="2">
    <location>
        <begin position="6"/>
        <end position="159"/>
    </location>
</feature>
<dbReference type="PANTHER" id="PTHR42685:SF22">
    <property type="entry name" value="CONDITIONED MEDIUM FACTOR RECEPTOR 1"/>
    <property type="match status" value="1"/>
</dbReference>
<evidence type="ECO:0000313" key="4">
    <source>
        <dbReference type="Proteomes" id="UP001168363"/>
    </source>
</evidence>